<feature type="chain" id="PRO_5039326725" evidence="3">
    <location>
        <begin position="29"/>
        <end position="517"/>
    </location>
</feature>
<dbReference type="AlphaFoldDB" id="A0A420XVP9"/>
<keyword evidence="2" id="KW-0472">Membrane</keyword>
<feature type="domain" description="Oxidoreductase molybdopterin-binding" evidence="4">
    <location>
        <begin position="242"/>
        <end position="391"/>
    </location>
</feature>
<keyword evidence="3" id="KW-0732">Signal</keyword>
<dbReference type="Proteomes" id="UP000281955">
    <property type="component" value="Unassembled WGS sequence"/>
</dbReference>
<feature type="transmembrane region" description="Helical" evidence="2">
    <location>
        <begin position="72"/>
        <end position="91"/>
    </location>
</feature>
<comment type="caution">
    <text evidence="5">The sequence shown here is derived from an EMBL/GenBank/DDBJ whole genome shotgun (WGS) entry which is preliminary data.</text>
</comment>
<evidence type="ECO:0000256" key="2">
    <source>
        <dbReference type="SAM" id="Phobius"/>
    </source>
</evidence>
<keyword evidence="2" id="KW-1133">Transmembrane helix</keyword>
<dbReference type="OrthoDB" id="9795587at2"/>
<dbReference type="PANTHER" id="PTHR19372">
    <property type="entry name" value="SULFITE REDUCTASE"/>
    <property type="match status" value="1"/>
</dbReference>
<feature type="region of interest" description="Disordered" evidence="1">
    <location>
        <begin position="486"/>
        <end position="517"/>
    </location>
</feature>
<keyword evidence="2" id="KW-0812">Transmembrane</keyword>
<evidence type="ECO:0000256" key="3">
    <source>
        <dbReference type="SAM" id="SignalP"/>
    </source>
</evidence>
<reference evidence="5 6" key="1">
    <citation type="submission" date="2018-10" db="EMBL/GenBank/DDBJ databases">
        <title>Genomic Encyclopedia of Archaeal and Bacterial Type Strains, Phase II (KMG-II): from individual species to whole genera.</title>
        <authorList>
            <person name="Goeker M."/>
        </authorList>
    </citation>
    <scope>NUCLEOTIDE SEQUENCE [LARGE SCALE GENOMIC DNA]</scope>
    <source>
        <strain evidence="5 6">RP-AC37</strain>
    </source>
</reference>
<evidence type="ECO:0000259" key="4">
    <source>
        <dbReference type="Pfam" id="PF00174"/>
    </source>
</evidence>
<dbReference type="InterPro" id="IPR014756">
    <property type="entry name" value="Ig_E-set"/>
</dbReference>
<dbReference type="Gene3D" id="3.90.420.10">
    <property type="entry name" value="Oxidoreductase, molybdopterin-binding domain"/>
    <property type="match status" value="1"/>
</dbReference>
<dbReference type="InParanoid" id="A0A420XVP9"/>
<evidence type="ECO:0000313" key="5">
    <source>
        <dbReference type="EMBL" id="RKS84273.1"/>
    </source>
</evidence>
<sequence length="517" mass="54043">MPHRTPVARPLRAAWVGVVAGCAGLAAAEVVAAFVGDNASPLVAVGATVVDATPPWLKDWAVRNLGSSDKSVLLGVVAMVVLLLAAVAGVQEVRRPRGGVPLVVVLCAAACLAAVNRPGAGPWVLLPAVAALAVGGWTLVTLARRARELPSRDAARADEAAGNDRRAFLRHTGAGLAGALVVGGLGRAFGSQRVDVAASRAAVRLPTPLSPAPAAPVAAAAPGATPFVTPLSDFYRVDTALVVPRVRAEDWTLRITGEVARPLTLTFDQLLARPMVERWVTLTCVSNEVGGDLAGTARWLGAPLADLLREAGPLDGADMVLSRSKDGMTIGTPLAALLDGRDALLAVGMDGAPLPLERGFPVRMVVPGLYGYVSATKWVVELEVTRFSDATAYWSSRGWSEQAPVKTASRIDVPRSRASAGRVQVGGVAWAQHRGVSKVEVRVDGGDWAQAELLPVPSADTWRQWRWEWDATEGEHELEVRATDGTGAVQTARRAAPAPDGATGYDSRTVRVSGART</sequence>
<keyword evidence="6" id="KW-1185">Reference proteome</keyword>
<dbReference type="PANTHER" id="PTHR19372:SF7">
    <property type="entry name" value="SULFITE OXIDASE, MITOCHONDRIAL"/>
    <property type="match status" value="1"/>
</dbReference>
<dbReference type="InterPro" id="IPR000572">
    <property type="entry name" value="OxRdtase_Mopterin-bd_dom"/>
</dbReference>
<organism evidence="5 6">
    <name type="scientific">Motilibacter peucedani</name>
    <dbReference type="NCBI Taxonomy" id="598650"/>
    <lineage>
        <taxon>Bacteria</taxon>
        <taxon>Bacillati</taxon>
        <taxon>Actinomycetota</taxon>
        <taxon>Actinomycetes</taxon>
        <taxon>Motilibacterales</taxon>
        <taxon>Motilibacteraceae</taxon>
        <taxon>Motilibacter</taxon>
    </lineage>
</organism>
<feature type="transmembrane region" description="Helical" evidence="2">
    <location>
        <begin position="98"/>
        <end position="115"/>
    </location>
</feature>
<dbReference type="GO" id="GO:0043546">
    <property type="term" value="F:molybdopterin cofactor binding"/>
    <property type="evidence" value="ECO:0007669"/>
    <property type="project" value="TreeGrafter"/>
</dbReference>
<dbReference type="EMBL" id="RBWV01000001">
    <property type="protein sequence ID" value="RKS84273.1"/>
    <property type="molecule type" value="Genomic_DNA"/>
</dbReference>
<dbReference type="RefSeq" id="WP_121191444.1">
    <property type="nucleotide sequence ID" value="NZ_RBWV01000001.1"/>
</dbReference>
<evidence type="ECO:0000313" key="6">
    <source>
        <dbReference type="Proteomes" id="UP000281955"/>
    </source>
</evidence>
<feature type="transmembrane region" description="Helical" evidence="2">
    <location>
        <begin position="121"/>
        <end position="142"/>
    </location>
</feature>
<dbReference type="GO" id="GO:0008482">
    <property type="term" value="F:sulfite oxidase activity"/>
    <property type="evidence" value="ECO:0007669"/>
    <property type="project" value="TreeGrafter"/>
</dbReference>
<dbReference type="SUPFAM" id="SSF81296">
    <property type="entry name" value="E set domains"/>
    <property type="match status" value="1"/>
</dbReference>
<dbReference type="Gene3D" id="2.60.40.650">
    <property type="match status" value="1"/>
</dbReference>
<dbReference type="GO" id="GO:0020037">
    <property type="term" value="F:heme binding"/>
    <property type="evidence" value="ECO:0007669"/>
    <property type="project" value="TreeGrafter"/>
</dbReference>
<evidence type="ECO:0000256" key="1">
    <source>
        <dbReference type="SAM" id="MobiDB-lite"/>
    </source>
</evidence>
<dbReference type="Pfam" id="PF00174">
    <property type="entry name" value="Oxidored_molyb"/>
    <property type="match status" value="1"/>
</dbReference>
<dbReference type="GO" id="GO:0006790">
    <property type="term" value="P:sulfur compound metabolic process"/>
    <property type="evidence" value="ECO:0007669"/>
    <property type="project" value="TreeGrafter"/>
</dbReference>
<accession>A0A420XVP9</accession>
<protein>
    <submittedName>
        <fullName evidence="5">DMSO/TMAO reductase YedYZ molybdopterin-dependent catalytic subunit</fullName>
    </submittedName>
</protein>
<gene>
    <name evidence="5" type="ORF">CLV35_0090</name>
</gene>
<feature type="signal peptide" evidence="3">
    <location>
        <begin position="1"/>
        <end position="28"/>
    </location>
</feature>
<name>A0A420XVP9_9ACTN</name>
<proteinExistence type="predicted"/>
<dbReference type="InterPro" id="IPR036374">
    <property type="entry name" value="OxRdtase_Mopterin-bd_sf"/>
</dbReference>
<dbReference type="SUPFAM" id="SSF56524">
    <property type="entry name" value="Oxidoreductase molybdopterin-binding domain"/>
    <property type="match status" value="1"/>
</dbReference>